<keyword evidence="3" id="KW-1185">Reference proteome</keyword>
<feature type="transmembrane region" description="Helical" evidence="1">
    <location>
        <begin position="72"/>
        <end position="90"/>
    </location>
</feature>
<dbReference type="AlphaFoldDB" id="D6Z8L7"/>
<dbReference type="OrthoDB" id="9785431at2"/>
<feature type="transmembrane region" description="Helical" evidence="1">
    <location>
        <begin position="12"/>
        <end position="29"/>
    </location>
</feature>
<dbReference type="eggNOG" id="COG2339">
    <property type="taxonomic scope" value="Bacteria"/>
</dbReference>
<dbReference type="HOGENOM" id="CLU_625411_0_0_11"/>
<gene>
    <name evidence="2" type="ordered locus">Srot_1837</name>
</gene>
<dbReference type="KEGG" id="srt:Srot_1837"/>
<keyword evidence="1" id="KW-0812">Transmembrane</keyword>
<feature type="transmembrane region" description="Helical" evidence="1">
    <location>
        <begin position="253"/>
        <end position="271"/>
    </location>
</feature>
<dbReference type="STRING" id="640132.Srot_1837"/>
<feature type="transmembrane region" description="Helical" evidence="1">
    <location>
        <begin position="147"/>
        <end position="168"/>
    </location>
</feature>
<keyword evidence="1" id="KW-1133">Transmembrane helix</keyword>
<proteinExistence type="predicted"/>
<protein>
    <submittedName>
        <fullName evidence="2">Uncharacterized protein</fullName>
    </submittedName>
</protein>
<evidence type="ECO:0000256" key="1">
    <source>
        <dbReference type="SAM" id="Phobius"/>
    </source>
</evidence>
<reference evidence="2 3" key="1">
    <citation type="journal article" date="2010" name="Stand. Genomic Sci.">
        <title>Complete genome sequence of Segniliparus rotundus type strain (CDC 1076).</title>
        <authorList>
            <person name="Sikorski J."/>
            <person name="Lapidus A."/>
            <person name="Copeland A."/>
            <person name="Misra M."/>
            <person name="Glavina Del Rio T."/>
            <person name="Nolan M."/>
            <person name="Lucas S."/>
            <person name="Chen F."/>
            <person name="Tice H."/>
            <person name="Cheng J.F."/>
            <person name="Jando M."/>
            <person name="Schneider S."/>
            <person name="Bruce D."/>
            <person name="Goodwin L."/>
            <person name="Pitluck S."/>
            <person name="Liolios K."/>
            <person name="Mikhailova N."/>
            <person name="Pati A."/>
            <person name="Ivanova N."/>
            <person name="Mavromatis K."/>
            <person name="Chen A."/>
            <person name="Palaniappan K."/>
            <person name="Chertkov O."/>
            <person name="Land M."/>
            <person name="Hauser L."/>
            <person name="Chang Y.J."/>
            <person name="Jeffries C.D."/>
            <person name="Brettin T."/>
            <person name="Detter J.C."/>
            <person name="Han C."/>
            <person name="Rohde M."/>
            <person name="Goker M."/>
            <person name="Bristow J."/>
            <person name="Eisen J.A."/>
            <person name="Markowitz V."/>
            <person name="Hugenholtz P."/>
            <person name="Kyrpides N.C."/>
            <person name="Klenk H.P."/>
        </authorList>
    </citation>
    <scope>NUCLEOTIDE SEQUENCE [LARGE SCALE GENOMIC DNA]</scope>
    <source>
        <strain evidence="3">ATCC BAA-972 / CDC 1076 / CIP 108378 / DSM 44985 / JCM 13578</strain>
    </source>
</reference>
<feature type="transmembrane region" description="Helical" evidence="1">
    <location>
        <begin position="301"/>
        <end position="319"/>
    </location>
</feature>
<organism evidence="2 3">
    <name type="scientific">Segniliparus rotundus (strain ATCC BAA-972 / CDC 1076 / CIP 108378 / DSM 44985 / JCM 13578)</name>
    <dbReference type="NCBI Taxonomy" id="640132"/>
    <lineage>
        <taxon>Bacteria</taxon>
        <taxon>Bacillati</taxon>
        <taxon>Actinomycetota</taxon>
        <taxon>Actinomycetes</taxon>
        <taxon>Mycobacteriales</taxon>
        <taxon>Segniliparaceae</taxon>
        <taxon>Segniliparus</taxon>
    </lineage>
</organism>
<name>D6Z8L7_SEGRD</name>
<keyword evidence="1" id="KW-0472">Membrane</keyword>
<evidence type="ECO:0000313" key="2">
    <source>
        <dbReference type="EMBL" id="ADG98297.1"/>
    </source>
</evidence>
<accession>D6Z8L7</accession>
<feature type="transmembrane region" description="Helical" evidence="1">
    <location>
        <begin position="221"/>
        <end position="241"/>
    </location>
</feature>
<dbReference type="RefSeq" id="WP_013138750.1">
    <property type="nucleotide sequence ID" value="NC_014168.1"/>
</dbReference>
<dbReference type="EMBL" id="CP001958">
    <property type="protein sequence ID" value="ADG98297.1"/>
    <property type="molecule type" value="Genomic_DNA"/>
</dbReference>
<dbReference type="Proteomes" id="UP000002247">
    <property type="component" value="Chromosome"/>
</dbReference>
<feature type="transmembrane region" description="Helical" evidence="1">
    <location>
        <begin position="188"/>
        <end position="209"/>
    </location>
</feature>
<feature type="transmembrane region" description="Helical" evidence="1">
    <location>
        <begin position="110"/>
        <end position="135"/>
    </location>
</feature>
<evidence type="ECO:0000313" key="3">
    <source>
        <dbReference type="Proteomes" id="UP000002247"/>
    </source>
</evidence>
<feature type="transmembrane region" description="Helical" evidence="1">
    <location>
        <begin position="41"/>
        <end position="60"/>
    </location>
</feature>
<sequence>MNNRAFLRPRNVLFWVYATVAAAALFWRGPHELAGSGAALAIAWALLTCTGAAVIAVFGWTLDPHGVLPRSLPAAGFGWGAACGVLVARTDLQTHQLLVKTLGLAKGGMAAHWLAEPLAHDALAVLGTFLLLSLAKDRALRPTDGMKIGMSCGFGLWSGTLLVALSHGVLDDPAGGVAGALAKGLPHWFVLVAAAWAAPAAAGYGLGSAQVAFAHGRLRRFAVRAGAVLGSAVLACLQGGASATALSSEQGGWSWVWAASAGFGFAFAVLLPARERAWWTAIGVGAFGVFALVLARGPWPIAVLALFSPLAVLAVWRRATRPEGAWLSAALADETTDEVRTGCVDAGEIVDPRARRAAANCALDSFGPRAKPLVRRLRDGQIRLANSKDLLAAERKTAGAEPDTAWRTWLEHLEDEVRTRRAAIGATIAEMRLEKGVYQ</sequence>
<feature type="transmembrane region" description="Helical" evidence="1">
    <location>
        <begin position="278"/>
        <end position="295"/>
    </location>
</feature>